<organism evidence="1">
    <name type="scientific">Polaromonas hydrogenivorans</name>
    <dbReference type="NCBI Taxonomy" id="335476"/>
    <lineage>
        <taxon>Bacteria</taxon>
        <taxon>Pseudomonadati</taxon>
        <taxon>Pseudomonadota</taxon>
        <taxon>Betaproteobacteria</taxon>
        <taxon>Burkholderiales</taxon>
        <taxon>Comamonadaceae</taxon>
        <taxon>Polaromonas</taxon>
    </lineage>
</organism>
<protein>
    <submittedName>
        <fullName evidence="1">Uncharacterized protein</fullName>
    </submittedName>
</protein>
<dbReference type="EMBL" id="CP157675">
    <property type="protein sequence ID" value="XBP68387.1"/>
    <property type="molecule type" value="Genomic_DNA"/>
</dbReference>
<dbReference type="RefSeq" id="WP_349276388.1">
    <property type="nucleotide sequence ID" value="NZ_CP157675.1"/>
</dbReference>
<evidence type="ECO:0000313" key="1">
    <source>
        <dbReference type="EMBL" id="XBP68387.1"/>
    </source>
</evidence>
<name>A0AAU7LL91_9BURK</name>
<dbReference type="AlphaFoldDB" id="A0AAU7LL91"/>
<accession>A0AAU7LL91</accession>
<reference evidence="1" key="1">
    <citation type="submission" date="2024-05" db="EMBL/GenBank/DDBJ databases">
        <authorList>
            <person name="Bunk B."/>
            <person name="Swiderski J."/>
            <person name="Sproer C."/>
            <person name="Thiel V."/>
        </authorList>
    </citation>
    <scope>NUCLEOTIDE SEQUENCE</scope>
    <source>
        <strain evidence="1">DSM 17735</strain>
    </source>
</reference>
<sequence>MRIISFTNAPTQFFRAVPVQALTPWIVRIKNSLGHTAALPMAPAALRAVDAMKPSFTPGTTAASNDSVFAPGLDSPALARRAASPTPCHNTLRVVRESDAAIQPDCAGRMVISGRMADVCAELDRMALRATAGATTTEL</sequence>
<gene>
    <name evidence="1" type="ORF">ABLV49_10610</name>
</gene>
<proteinExistence type="predicted"/>